<evidence type="ECO:0000313" key="3">
    <source>
        <dbReference type="EMBL" id="SEP22666.1"/>
    </source>
</evidence>
<dbReference type="InterPro" id="IPR036514">
    <property type="entry name" value="SGNH_hydro_sf"/>
</dbReference>
<evidence type="ECO:0000256" key="1">
    <source>
        <dbReference type="SAM" id="MobiDB-lite"/>
    </source>
</evidence>
<dbReference type="AlphaFoldDB" id="A0A1H8W4V4"/>
<evidence type="ECO:0000313" key="4">
    <source>
        <dbReference type="Proteomes" id="UP000198960"/>
    </source>
</evidence>
<dbReference type="EMBL" id="FOEE01000016">
    <property type="protein sequence ID" value="SEP22666.1"/>
    <property type="molecule type" value="Genomic_DNA"/>
</dbReference>
<feature type="region of interest" description="Disordered" evidence="1">
    <location>
        <begin position="39"/>
        <end position="72"/>
    </location>
</feature>
<sequence length="257" mass="26741">MARGDHWWNEPPWWAWATMAVGLAAILVMLPFALDRESPEADPSTRAALPTTAPATQSGSAATSAEPRDGDAPRVLVVGDVDTAGFAAGSVGWPAVLERRLPDAEFTVATTGDAGYVTIGTEDDATIPDLVAAADLSEVDVVLIFDSRFDAAGIADRVEFAIGVTIGAIAEQAPGAELVVVGPPWPDDAPPAGVRNNRNVLRLAAETAGVTFVDPIAEGWLADAPQLVGPDGEHLTAEADAYLADRFEPLLRQALAA</sequence>
<feature type="transmembrane region" description="Helical" evidence="2">
    <location>
        <begin position="13"/>
        <end position="34"/>
    </location>
</feature>
<keyword evidence="4" id="KW-1185">Reference proteome</keyword>
<dbReference type="OrthoDB" id="8215557at2"/>
<keyword evidence="2" id="KW-1133">Transmembrane helix</keyword>
<dbReference type="Proteomes" id="UP000198960">
    <property type="component" value="Unassembled WGS sequence"/>
</dbReference>
<dbReference type="STRING" id="673521.SAMN05660991_04064"/>
<accession>A0A1H8W4V4</accession>
<dbReference type="SUPFAM" id="SSF52266">
    <property type="entry name" value="SGNH hydrolase"/>
    <property type="match status" value="1"/>
</dbReference>
<organism evidence="3 4">
    <name type="scientific">Trujillonella endophytica</name>
    <dbReference type="NCBI Taxonomy" id="673521"/>
    <lineage>
        <taxon>Bacteria</taxon>
        <taxon>Bacillati</taxon>
        <taxon>Actinomycetota</taxon>
        <taxon>Actinomycetes</taxon>
        <taxon>Geodermatophilales</taxon>
        <taxon>Geodermatophilaceae</taxon>
        <taxon>Trujillonella</taxon>
    </lineage>
</organism>
<name>A0A1H8W4V4_9ACTN</name>
<dbReference type="Gene3D" id="3.40.50.1110">
    <property type="entry name" value="SGNH hydrolase"/>
    <property type="match status" value="1"/>
</dbReference>
<proteinExistence type="predicted"/>
<keyword evidence="2" id="KW-0472">Membrane</keyword>
<feature type="compositionally biased region" description="Low complexity" evidence="1">
    <location>
        <begin position="44"/>
        <end position="56"/>
    </location>
</feature>
<reference evidence="4" key="1">
    <citation type="submission" date="2016-10" db="EMBL/GenBank/DDBJ databases">
        <authorList>
            <person name="Varghese N."/>
            <person name="Submissions S."/>
        </authorList>
    </citation>
    <scope>NUCLEOTIDE SEQUENCE [LARGE SCALE GENOMIC DNA]</scope>
    <source>
        <strain evidence="4">DSM 45413</strain>
    </source>
</reference>
<evidence type="ECO:0000256" key="2">
    <source>
        <dbReference type="SAM" id="Phobius"/>
    </source>
</evidence>
<keyword evidence="2" id="KW-0812">Transmembrane</keyword>
<dbReference type="RefSeq" id="WP_091947964.1">
    <property type="nucleotide sequence ID" value="NZ_FOEE01000016.1"/>
</dbReference>
<gene>
    <name evidence="3" type="ORF">SAMN05660991_04064</name>
</gene>
<dbReference type="CDD" id="cd00229">
    <property type="entry name" value="SGNH_hydrolase"/>
    <property type="match status" value="1"/>
</dbReference>
<protein>
    <submittedName>
        <fullName evidence="3">Lysophospholipase L1</fullName>
    </submittedName>
</protein>